<evidence type="ECO:0000313" key="2">
    <source>
        <dbReference type="EMBL" id="KAF3499394.1"/>
    </source>
</evidence>
<keyword evidence="1" id="KW-0812">Transmembrane</keyword>
<feature type="transmembrane region" description="Helical" evidence="1">
    <location>
        <begin position="123"/>
        <end position="144"/>
    </location>
</feature>
<keyword evidence="1" id="KW-0472">Membrane</keyword>
<proteinExistence type="predicted"/>
<feature type="transmembrane region" description="Helical" evidence="1">
    <location>
        <begin position="156"/>
        <end position="176"/>
    </location>
</feature>
<protein>
    <submittedName>
        <fullName evidence="2">Uncharacterized protein</fullName>
    </submittedName>
</protein>
<comment type="caution">
    <text evidence="2">The sequence shown here is derived from an EMBL/GenBank/DDBJ whole genome shotgun (WGS) entry which is preliminary data.</text>
</comment>
<dbReference type="AlphaFoldDB" id="A0A8S9N371"/>
<dbReference type="Proteomes" id="UP000712600">
    <property type="component" value="Unassembled WGS sequence"/>
</dbReference>
<reference evidence="2" key="1">
    <citation type="submission" date="2019-12" db="EMBL/GenBank/DDBJ databases">
        <title>Genome sequencing and annotation of Brassica cretica.</title>
        <authorList>
            <person name="Studholme D.J."/>
            <person name="Sarris P."/>
        </authorList>
    </citation>
    <scope>NUCLEOTIDE SEQUENCE</scope>
    <source>
        <strain evidence="2">PFS-109/04</strain>
        <tissue evidence="2">Leaf</tissue>
    </source>
</reference>
<evidence type="ECO:0000313" key="3">
    <source>
        <dbReference type="Proteomes" id="UP000712600"/>
    </source>
</evidence>
<keyword evidence="1" id="KW-1133">Transmembrane helix</keyword>
<dbReference type="EMBL" id="QGKX02001621">
    <property type="protein sequence ID" value="KAF3499394.1"/>
    <property type="molecule type" value="Genomic_DNA"/>
</dbReference>
<sequence length="416" mass="47520">MVVYPAQTIFLSIVGCKLLQLMRKGFTWKLDQSMRIRIQVLLLESSSLLMILRGELAVRFHCSSDASVIGLCGYIYKKFMVVVSADAKVRVYTKPSSQRGGREHKNVFFILCRGARIMEKKHSIMIFQVFFAFTIAAAVISHSISLSPDSRKATNAAASFSMVVYPAQTIFLSIVGCKLLQLMRKGFTWKLDQSMRIRIQVLLLEPSSLLMILRGELAVRFHCSSNASVIGLFGYIYKKFMVVVSANAKVRVYIKPSSQRGGRKHKNACFILRRGAMIMEKQHSIMIFKLQLFLIRFHCLLIPAKLPMQLHHVRKTTNIHTFVFTVIDRESKIDPSDASGRMLDNVRGDIEHCHTLIVNTFSDCLRKTKYFGDIEHCHTLIVNTFSDCSRKTKYFAKIASEEKRKMWINGEPSDLR</sequence>
<name>A0A8S9N371_BRACR</name>
<gene>
    <name evidence="2" type="ORF">F2Q69_00044412</name>
</gene>
<organism evidence="2 3">
    <name type="scientific">Brassica cretica</name>
    <name type="common">Mustard</name>
    <dbReference type="NCBI Taxonomy" id="69181"/>
    <lineage>
        <taxon>Eukaryota</taxon>
        <taxon>Viridiplantae</taxon>
        <taxon>Streptophyta</taxon>
        <taxon>Embryophyta</taxon>
        <taxon>Tracheophyta</taxon>
        <taxon>Spermatophyta</taxon>
        <taxon>Magnoliopsida</taxon>
        <taxon>eudicotyledons</taxon>
        <taxon>Gunneridae</taxon>
        <taxon>Pentapetalae</taxon>
        <taxon>rosids</taxon>
        <taxon>malvids</taxon>
        <taxon>Brassicales</taxon>
        <taxon>Brassicaceae</taxon>
        <taxon>Brassiceae</taxon>
        <taxon>Brassica</taxon>
    </lineage>
</organism>
<evidence type="ECO:0000256" key="1">
    <source>
        <dbReference type="SAM" id="Phobius"/>
    </source>
</evidence>
<accession>A0A8S9N371</accession>